<proteinExistence type="predicted"/>
<dbReference type="EMBL" id="GBXM01096629">
    <property type="protein sequence ID" value="JAH11948.1"/>
    <property type="molecule type" value="Transcribed_RNA"/>
</dbReference>
<evidence type="ECO:0000313" key="2">
    <source>
        <dbReference type="EMBL" id="JAH11948.1"/>
    </source>
</evidence>
<name>A0A0E9Q774_ANGAN</name>
<reference evidence="2" key="1">
    <citation type="submission" date="2014-11" db="EMBL/GenBank/DDBJ databases">
        <authorList>
            <person name="Amaro Gonzalez C."/>
        </authorList>
    </citation>
    <scope>NUCLEOTIDE SEQUENCE</scope>
</reference>
<reference evidence="2" key="2">
    <citation type="journal article" date="2015" name="Fish Shellfish Immunol.">
        <title>Early steps in the European eel (Anguilla anguilla)-Vibrio vulnificus interaction in the gills: Role of the RtxA13 toxin.</title>
        <authorList>
            <person name="Callol A."/>
            <person name="Pajuelo D."/>
            <person name="Ebbesson L."/>
            <person name="Teles M."/>
            <person name="MacKenzie S."/>
            <person name="Amaro C."/>
        </authorList>
    </citation>
    <scope>NUCLEOTIDE SEQUENCE</scope>
</reference>
<feature type="transmembrane region" description="Helical" evidence="1">
    <location>
        <begin position="6"/>
        <end position="26"/>
    </location>
</feature>
<keyword evidence="1" id="KW-0812">Transmembrane</keyword>
<keyword evidence="1" id="KW-0472">Membrane</keyword>
<protein>
    <submittedName>
        <fullName evidence="2">Uncharacterized protein</fullName>
    </submittedName>
</protein>
<accession>A0A0E9Q774</accession>
<keyword evidence="1" id="KW-1133">Transmembrane helix</keyword>
<dbReference type="AlphaFoldDB" id="A0A0E9Q774"/>
<organism evidence="2">
    <name type="scientific">Anguilla anguilla</name>
    <name type="common">European freshwater eel</name>
    <name type="synonym">Muraena anguilla</name>
    <dbReference type="NCBI Taxonomy" id="7936"/>
    <lineage>
        <taxon>Eukaryota</taxon>
        <taxon>Metazoa</taxon>
        <taxon>Chordata</taxon>
        <taxon>Craniata</taxon>
        <taxon>Vertebrata</taxon>
        <taxon>Euteleostomi</taxon>
        <taxon>Actinopterygii</taxon>
        <taxon>Neopterygii</taxon>
        <taxon>Teleostei</taxon>
        <taxon>Anguilliformes</taxon>
        <taxon>Anguillidae</taxon>
        <taxon>Anguilla</taxon>
    </lineage>
</organism>
<sequence length="60" mass="6738">MTRDGKIVIIWMLAILITLGSICTVMKDLITACQYLVYKVKSTNGTKKTKHKTSVCSYLL</sequence>
<evidence type="ECO:0000256" key="1">
    <source>
        <dbReference type="SAM" id="Phobius"/>
    </source>
</evidence>